<dbReference type="InterPro" id="IPR016197">
    <property type="entry name" value="Chromo-like_dom_sf"/>
</dbReference>
<dbReference type="GO" id="GO:0000792">
    <property type="term" value="C:heterochromatin"/>
    <property type="evidence" value="ECO:0007669"/>
    <property type="project" value="UniProtKB-ARBA"/>
</dbReference>
<dbReference type="InterPro" id="IPR000953">
    <property type="entry name" value="Chromo/chromo_shadow_dom"/>
</dbReference>
<feature type="compositionally biased region" description="Polar residues" evidence="4">
    <location>
        <begin position="184"/>
        <end position="193"/>
    </location>
</feature>
<comment type="caution">
    <text evidence="6">The sequence shown here is derived from an EMBL/GenBank/DDBJ whole genome shotgun (WGS) entry which is preliminary data.</text>
</comment>
<dbReference type="Pfam" id="PF00385">
    <property type="entry name" value="Chromo"/>
    <property type="match status" value="1"/>
</dbReference>
<dbReference type="SUPFAM" id="SSF54160">
    <property type="entry name" value="Chromo domain-like"/>
    <property type="match status" value="2"/>
</dbReference>
<name>A0AA40C843_9PEZI</name>
<feature type="compositionally biased region" description="Acidic residues" evidence="4">
    <location>
        <begin position="66"/>
        <end position="85"/>
    </location>
</feature>
<comment type="subunit">
    <text evidence="2">Component of the NuA4 histone acetyltransferase complex.</text>
</comment>
<sequence length="276" mass="30747">MPPAISDNETSDVDVDAPTRALKSSAKSSSKKATREKKPVTYQPDYPELDDDDEELVNQVNGDIAAEAEDEDDDDDDDDDGSEEVEEYIVEKIISHKNTKTQDGPLFKVKWEGYDSPSDETWEPEANLIENASVILEEYLESVSGRENLVQSSRKAPQGKKRGRPSTGAGTPTAGKRAKRSGEESNTPLSAKSVTWKPPAGSWEDHIAQLDACEDEETGKLMVYLTWKNGHKTQHETNVIYSRCPQKMLQFYERHVRIIKRDADANSVTTPGKMSV</sequence>
<dbReference type="EMBL" id="JAULSR010000002">
    <property type="protein sequence ID" value="KAK0629076.1"/>
    <property type="molecule type" value="Genomic_DNA"/>
</dbReference>
<dbReference type="InterPro" id="IPR023779">
    <property type="entry name" value="Chromodomain_CS"/>
</dbReference>
<evidence type="ECO:0000313" key="7">
    <source>
        <dbReference type="Proteomes" id="UP001174934"/>
    </source>
</evidence>
<evidence type="ECO:0000256" key="4">
    <source>
        <dbReference type="SAM" id="MobiDB-lite"/>
    </source>
</evidence>
<dbReference type="Pfam" id="PF01393">
    <property type="entry name" value="Chromo_shadow"/>
    <property type="match status" value="1"/>
</dbReference>
<dbReference type="InterPro" id="IPR008251">
    <property type="entry name" value="Chromo_shadow_dom"/>
</dbReference>
<comment type="subcellular location">
    <subcellularLocation>
        <location evidence="1">Nucleus</location>
    </subcellularLocation>
</comment>
<accession>A0AA40C843</accession>
<dbReference type="InterPro" id="IPR051219">
    <property type="entry name" value="Heterochromatin_chromo-domain"/>
</dbReference>
<feature type="domain" description="Chromo" evidence="5">
    <location>
        <begin position="88"/>
        <end position="151"/>
    </location>
</feature>
<dbReference type="Proteomes" id="UP001174934">
    <property type="component" value="Unassembled WGS sequence"/>
</dbReference>
<dbReference type="SMART" id="SM00298">
    <property type="entry name" value="CHROMO"/>
    <property type="match status" value="1"/>
</dbReference>
<proteinExistence type="predicted"/>
<evidence type="ECO:0000256" key="2">
    <source>
        <dbReference type="ARBA" id="ARBA00011353"/>
    </source>
</evidence>
<dbReference type="CDD" id="cd00024">
    <property type="entry name" value="CD_CSD"/>
    <property type="match status" value="1"/>
</dbReference>
<reference evidence="6" key="1">
    <citation type="submission" date="2023-06" db="EMBL/GenBank/DDBJ databases">
        <title>Genome-scale phylogeny and comparative genomics of the fungal order Sordariales.</title>
        <authorList>
            <consortium name="Lawrence Berkeley National Laboratory"/>
            <person name="Hensen N."/>
            <person name="Bonometti L."/>
            <person name="Westerberg I."/>
            <person name="Brannstrom I.O."/>
            <person name="Guillou S."/>
            <person name="Cros-Aarteil S."/>
            <person name="Calhoun S."/>
            <person name="Haridas S."/>
            <person name="Kuo A."/>
            <person name="Mondo S."/>
            <person name="Pangilinan J."/>
            <person name="Riley R."/>
            <person name="LaButti K."/>
            <person name="Andreopoulos B."/>
            <person name="Lipzen A."/>
            <person name="Chen C."/>
            <person name="Yanf M."/>
            <person name="Daum C."/>
            <person name="Ng V."/>
            <person name="Clum A."/>
            <person name="Steindorff A."/>
            <person name="Ohm R."/>
            <person name="Martin F."/>
            <person name="Silar P."/>
            <person name="Natvig D."/>
            <person name="Lalanne C."/>
            <person name="Gautier V."/>
            <person name="Ament-velasquez S.L."/>
            <person name="Kruys A."/>
            <person name="Hutchinson M.I."/>
            <person name="Powell A.J."/>
            <person name="Barry K."/>
            <person name="Miller A.N."/>
            <person name="Grigoriev I.V."/>
            <person name="Debuchy R."/>
            <person name="Gladieux P."/>
            <person name="Thoren M.H."/>
            <person name="Johannesson H."/>
        </authorList>
    </citation>
    <scope>NUCLEOTIDE SEQUENCE</scope>
    <source>
        <strain evidence="6">SMH3391-2</strain>
    </source>
</reference>
<dbReference type="PROSITE" id="PS00598">
    <property type="entry name" value="CHROMO_1"/>
    <property type="match status" value="1"/>
</dbReference>
<feature type="region of interest" description="Disordered" evidence="4">
    <location>
        <begin position="1"/>
        <end position="85"/>
    </location>
</feature>
<dbReference type="AlphaFoldDB" id="A0AA40C843"/>
<dbReference type="GO" id="GO:0006338">
    <property type="term" value="P:chromatin remodeling"/>
    <property type="evidence" value="ECO:0007669"/>
    <property type="project" value="UniProtKB-ARBA"/>
</dbReference>
<keyword evidence="7" id="KW-1185">Reference proteome</keyword>
<dbReference type="Gene3D" id="2.40.50.40">
    <property type="match status" value="2"/>
</dbReference>
<evidence type="ECO:0000259" key="5">
    <source>
        <dbReference type="PROSITE" id="PS50013"/>
    </source>
</evidence>
<dbReference type="InterPro" id="IPR023780">
    <property type="entry name" value="Chromo_domain"/>
</dbReference>
<dbReference type="SMART" id="SM00300">
    <property type="entry name" value="ChSh"/>
    <property type="match status" value="1"/>
</dbReference>
<feature type="region of interest" description="Disordered" evidence="4">
    <location>
        <begin position="145"/>
        <end position="200"/>
    </location>
</feature>
<dbReference type="PANTHER" id="PTHR22812">
    <property type="entry name" value="CHROMOBOX PROTEIN"/>
    <property type="match status" value="1"/>
</dbReference>
<dbReference type="PROSITE" id="PS50013">
    <property type="entry name" value="CHROMO_2"/>
    <property type="match status" value="1"/>
</dbReference>
<dbReference type="CDD" id="cd18657">
    <property type="entry name" value="CSD_Swi6"/>
    <property type="match status" value="1"/>
</dbReference>
<evidence type="ECO:0000313" key="6">
    <source>
        <dbReference type="EMBL" id="KAK0629076.1"/>
    </source>
</evidence>
<evidence type="ECO:0000256" key="1">
    <source>
        <dbReference type="ARBA" id="ARBA00004123"/>
    </source>
</evidence>
<organism evidence="6 7">
    <name type="scientific">Bombardia bombarda</name>
    <dbReference type="NCBI Taxonomy" id="252184"/>
    <lineage>
        <taxon>Eukaryota</taxon>
        <taxon>Fungi</taxon>
        <taxon>Dikarya</taxon>
        <taxon>Ascomycota</taxon>
        <taxon>Pezizomycotina</taxon>
        <taxon>Sordariomycetes</taxon>
        <taxon>Sordariomycetidae</taxon>
        <taxon>Sordariales</taxon>
        <taxon>Lasiosphaeriaceae</taxon>
        <taxon>Bombardia</taxon>
    </lineage>
</organism>
<gene>
    <name evidence="6" type="ORF">B0T17DRAFT_633431</name>
</gene>
<evidence type="ECO:0000256" key="3">
    <source>
        <dbReference type="ARBA" id="ARBA00023242"/>
    </source>
</evidence>
<feature type="compositionally biased region" description="Acidic residues" evidence="4">
    <location>
        <begin position="47"/>
        <end position="56"/>
    </location>
</feature>
<protein>
    <recommendedName>
        <fullName evidence="5">Chromo domain-containing protein</fullName>
    </recommendedName>
</protein>
<keyword evidence="3" id="KW-0539">Nucleus</keyword>
<dbReference type="GO" id="GO:0005634">
    <property type="term" value="C:nucleus"/>
    <property type="evidence" value="ECO:0007669"/>
    <property type="project" value="UniProtKB-SubCell"/>
</dbReference>